<dbReference type="GO" id="GO:0032794">
    <property type="term" value="F:GTPase activating protein binding"/>
    <property type="evidence" value="ECO:0007669"/>
    <property type="project" value="TreeGrafter"/>
</dbReference>
<comment type="similarity">
    <text evidence="1">Belongs to the small GTPase superfamily. Ras family. KappaB-Ras subfamily.</text>
</comment>
<dbReference type="PROSITE" id="PS51419">
    <property type="entry name" value="RAB"/>
    <property type="match status" value="1"/>
</dbReference>
<evidence type="ECO:0000256" key="2">
    <source>
        <dbReference type="ARBA" id="ARBA00022741"/>
    </source>
</evidence>
<evidence type="ECO:0000256" key="1">
    <source>
        <dbReference type="ARBA" id="ARBA00008094"/>
    </source>
</evidence>
<dbReference type="GO" id="GO:0043124">
    <property type="term" value="P:negative regulation of canonical NF-kappaB signal transduction"/>
    <property type="evidence" value="ECO:0007669"/>
    <property type="project" value="InterPro"/>
</dbReference>
<name>A0A182WFR0_9DIPT</name>
<dbReference type="GO" id="GO:0003924">
    <property type="term" value="F:GTPase activity"/>
    <property type="evidence" value="ECO:0007669"/>
    <property type="project" value="InterPro"/>
</dbReference>
<organism evidence="5 6">
    <name type="scientific">Anopheles minimus</name>
    <dbReference type="NCBI Taxonomy" id="112268"/>
    <lineage>
        <taxon>Eukaryota</taxon>
        <taxon>Metazoa</taxon>
        <taxon>Ecdysozoa</taxon>
        <taxon>Arthropoda</taxon>
        <taxon>Hexapoda</taxon>
        <taxon>Insecta</taxon>
        <taxon>Pterygota</taxon>
        <taxon>Neoptera</taxon>
        <taxon>Endopterygota</taxon>
        <taxon>Diptera</taxon>
        <taxon>Nematocera</taxon>
        <taxon>Culicoidea</taxon>
        <taxon>Culicidae</taxon>
        <taxon>Anophelinae</taxon>
        <taxon>Anopheles</taxon>
    </lineage>
</organism>
<dbReference type="Pfam" id="PF00071">
    <property type="entry name" value="Ras"/>
    <property type="match status" value="1"/>
</dbReference>
<evidence type="ECO:0000256" key="4">
    <source>
        <dbReference type="SAM" id="MobiDB-lite"/>
    </source>
</evidence>
<dbReference type="EnsemblMetazoa" id="AMIN009207-RA">
    <property type="protein sequence ID" value="AMIN009207-PA"/>
    <property type="gene ID" value="AMIN009207"/>
</dbReference>
<keyword evidence="2" id="KW-0547">Nucleotide-binding</keyword>
<dbReference type="AlphaFoldDB" id="A0A182WFR0"/>
<dbReference type="Gene3D" id="3.40.50.300">
    <property type="entry name" value="P-loop containing nucleotide triphosphate hydrolases"/>
    <property type="match status" value="1"/>
</dbReference>
<dbReference type="InterPro" id="IPR027417">
    <property type="entry name" value="P-loop_NTPase"/>
</dbReference>
<evidence type="ECO:0000256" key="3">
    <source>
        <dbReference type="ARBA" id="ARBA00023134"/>
    </source>
</evidence>
<sequence length="312" mass="34426">RSSVNNPVVCAVNSHDLTPNRFRFTDSGSATSRHYEKTHLSIRFPQHTKFSARSFVFIHRSAPVCGFQATMLTSKISKIGKVVICGGKGVGKTAMLEQLIYGHVTIDSELHSTIEDTYVASVDTGKGSRDMLRIYDTAGLQGNVQLPRHYLLFSDAFILVYDPSDPASLDMLAGIKSDIDKYKEKKEMIIIVIANMHSRQARLTSGAPINAPSAGVGGTVLHSPNGNHHSHSNGANSGPQISNNDLIESNLNRANNWCARERIKHFTVNAMERASLYEPFIQLAIRLYPTQTKSSFPQLRQLTQKTSKVDNS</sequence>
<keyword evidence="6" id="KW-1185">Reference proteome</keyword>
<dbReference type="InterPro" id="IPR042227">
    <property type="entry name" value="KBRS"/>
</dbReference>
<evidence type="ECO:0000313" key="5">
    <source>
        <dbReference type="EnsemblMetazoa" id="AMIN009207-PA"/>
    </source>
</evidence>
<dbReference type="PROSITE" id="PS51421">
    <property type="entry name" value="RAS"/>
    <property type="match status" value="1"/>
</dbReference>
<dbReference type="InterPro" id="IPR001806">
    <property type="entry name" value="Small_GTPase"/>
</dbReference>
<feature type="compositionally biased region" description="Low complexity" evidence="4">
    <location>
        <begin position="222"/>
        <end position="239"/>
    </location>
</feature>
<accession>A0A182WFR0</accession>
<proteinExistence type="inferred from homology"/>
<feature type="region of interest" description="Disordered" evidence="4">
    <location>
        <begin position="214"/>
        <end position="245"/>
    </location>
</feature>
<dbReference type="SUPFAM" id="SSF52540">
    <property type="entry name" value="P-loop containing nucleoside triphosphate hydrolases"/>
    <property type="match status" value="1"/>
</dbReference>
<reference evidence="5" key="2">
    <citation type="submission" date="2020-05" db="UniProtKB">
        <authorList>
            <consortium name="EnsemblMetazoa"/>
        </authorList>
    </citation>
    <scope>IDENTIFICATION</scope>
    <source>
        <strain evidence="5">MINIMUS1</strain>
    </source>
</reference>
<evidence type="ECO:0000313" key="6">
    <source>
        <dbReference type="Proteomes" id="UP000075920"/>
    </source>
</evidence>
<dbReference type="GO" id="GO:0005525">
    <property type="term" value="F:GTP binding"/>
    <property type="evidence" value="ECO:0007669"/>
    <property type="project" value="UniProtKB-KW"/>
</dbReference>
<dbReference type="SMART" id="SM00173">
    <property type="entry name" value="RAS"/>
    <property type="match status" value="1"/>
</dbReference>
<protein>
    <submittedName>
        <fullName evidence="5">Uncharacterized protein</fullName>
    </submittedName>
</protein>
<dbReference type="Proteomes" id="UP000075920">
    <property type="component" value="Unassembled WGS sequence"/>
</dbReference>
<dbReference type="VEuPathDB" id="VectorBase:AMIN009207"/>
<dbReference type="PANTHER" id="PTHR46152:SF3">
    <property type="entry name" value="NF-KAPPA-B INHIBITOR-INTERACTING RAS-LIKE PROTEIN"/>
    <property type="match status" value="1"/>
</dbReference>
<dbReference type="PANTHER" id="PTHR46152">
    <property type="entry name" value="NF-KAPPA-B INHIBITOR-INTERACTING RAS-LIKE PROTEIN"/>
    <property type="match status" value="1"/>
</dbReference>
<reference evidence="6" key="1">
    <citation type="submission" date="2013-03" db="EMBL/GenBank/DDBJ databases">
        <title>The Genome Sequence of Anopheles minimus MINIMUS1.</title>
        <authorList>
            <consortium name="The Broad Institute Genomics Platform"/>
            <person name="Neafsey D.E."/>
            <person name="Walton C."/>
            <person name="Walker B."/>
            <person name="Young S.K."/>
            <person name="Zeng Q."/>
            <person name="Gargeya S."/>
            <person name="Fitzgerald M."/>
            <person name="Haas B."/>
            <person name="Abouelleil A."/>
            <person name="Allen A.W."/>
            <person name="Alvarado L."/>
            <person name="Arachchi H.M."/>
            <person name="Berlin A.M."/>
            <person name="Chapman S.B."/>
            <person name="Gainer-Dewar J."/>
            <person name="Goldberg J."/>
            <person name="Griggs A."/>
            <person name="Gujja S."/>
            <person name="Hansen M."/>
            <person name="Howarth C."/>
            <person name="Imamovic A."/>
            <person name="Ireland A."/>
            <person name="Larimer J."/>
            <person name="McCowan C."/>
            <person name="Murphy C."/>
            <person name="Pearson M."/>
            <person name="Poon T.W."/>
            <person name="Priest M."/>
            <person name="Roberts A."/>
            <person name="Saif S."/>
            <person name="Shea T."/>
            <person name="Sisk P."/>
            <person name="Sykes S."/>
            <person name="Wortman J."/>
            <person name="Nusbaum C."/>
            <person name="Birren B."/>
        </authorList>
    </citation>
    <scope>NUCLEOTIDE SEQUENCE [LARGE SCALE GENOMIC DNA]</scope>
    <source>
        <strain evidence="6">MINIMUS1</strain>
    </source>
</reference>
<keyword evidence="3" id="KW-0342">GTP-binding</keyword>
<dbReference type="STRING" id="112268.A0A182WFR0"/>
<dbReference type="GO" id="GO:0032484">
    <property type="term" value="P:Ral protein signal transduction"/>
    <property type="evidence" value="ECO:0007669"/>
    <property type="project" value="TreeGrafter"/>
</dbReference>